<dbReference type="PANTHER" id="PTHR43280:SF27">
    <property type="entry name" value="TRANSCRIPTIONAL REGULATOR MTLR"/>
    <property type="match status" value="1"/>
</dbReference>
<dbReference type="InterPro" id="IPR037923">
    <property type="entry name" value="HTH-like"/>
</dbReference>
<dbReference type="PANTHER" id="PTHR43280">
    <property type="entry name" value="ARAC-FAMILY TRANSCRIPTIONAL REGULATOR"/>
    <property type="match status" value="1"/>
</dbReference>
<keyword evidence="3" id="KW-0010">Activator</keyword>
<dbReference type="InterPro" id="IPR018060">
    <property type="entry name" value="HTH_AraC"/>
</dbReference>
<evidence type="ECO:0000313" key="7">
    <source>
        <dbReference type="Proteomes" id="UP000273252"/>
    </source>
</evidence>
<keyword evidence="1" id="KW-0805">Transcription regulation</keyword>
<feature type="domain" description="HTH araC/xylS-type" evidence="5">
    <location>
        <begin position="180"/>
        <end position="278"/>
    </location>
</feature>
<dbReference type="SMART" id="SM00342">
    <property type="entry name" value="HTH_ARAC"/>
    <property type="match status" value="1"/>
</dbReference>
<dbReference type="AlphaFoldDB" id="A0A3A6QWM5"/>
<dbReference type="Proteomes" id="UP000273252">
    <property type="component" value="Unassembled WGS sequence"/>
</dbReference>
<gene>
    <name evidence="6" type="ORF">DZ860_06885</name>
</gene>
<evidence type="ECO:0000256" key="1">
    <source>
        <dbReference type="ARBA" id="ARBA00023015"/>
    </source>
</evidence>
<organism evidence="6 7">
    <name type="scientific">Vibrio sinensis</name>
    <dbReference type="NCBI Taxonomy" id="2302434"/>
    <lineage>
        <taxon>Bacteria</taxon>
        <taxon>Pseudomonadati</taxon>
        <taxon>Pseudomonadota</taxon>
        <taxon>Gammaproteobacteria</taxon>
        <taxon>Vibrionales</taxon>
        <taxon>Vibrionaceae</taxon>
        <taxon>Vibrio</taxon>
    </lineage>
</organism>
<dbReference type="InterPro" id="IPR014710">
    <property type="entry name" value="RmlC-like_jellyroll"/>
</dbReference>
<evidence type="ECO:0000259" key="5">
    <source>
        <dbReference type="PROSITE" id="PS01124"/>
    </source>
</evidence>
<dbReference type="PROSITE" id="PS01124">
    <property type="entry name" value="HTH_ARAC_FAMILY_2"/>
    <property type="match status" value="1"/>
</dbReference>
<dbReference type="Gene3D" id="2.60.120.10">
    <property type="entry name" value="Jelly Rolls"/>
    <property type="match status" value="1"/>
</dbReference>
<dbReference type="InterPro" id="IPR003313">
    <property type="entry name" value="AraC-bd"/>
</dbReference>
<proteinExistence type="predicted"/>
<dbReference type="Gene3D" id="1.10.10.60">
    <property type="entry name" value="Homeodomain-like"/>
    <property type="match status" value="2"/>
</dbReference>
<protein>
    <submittedName>
        <fullName evidence="6">AraC family transcriptional regulator</fullName>
    </submittedName>
</protein>
<dbReference type="SUPFAM" id="SSF46689">
    <property type="entry name" value="Homeodomain-like"/>
    <property type="match status" value="2"/>
</dbReference>
<dbReference type="SUPFAM" id="SSF51215">
    <property type="entry name" value="Regulatory protein AraC"/>
    <property type="match status" value="1"/>
</dbReference>
<dbReference type="PRINTS" id="PR00032">
    <property type="entry name" value="HTHARAC"/>
</dbReference>
<evidence type="ECO:0000313" key="6">
    <source>
        <dbReference type="EMBL" id="RJX72879.1"/>
    </source>
</evidence>
<dbReference type="RefSeq" id="WP_120030203.1">
    <property type="nucleotide sequence ID" value="NZ_QVMU01000004.1"/>
</dbReference>
<keyword evidence="4" id="KW-0804">Transcription</keyword>
<evidence type="ECO:0000256" key="4">
    <source>
        <dbReference type="ARBA" id="ARBA00023163"/>
    </source>
</evidence>
<keyword evidence="7" id="KW-1185">Reference proteome</keyword>
<dbReference type="Pfam" id="PF02311">
    <property type="entry name" value="AraC_binding"/>
    <property type="match status" value="1"/>
</dbReference>
<comment type="caution">
    <text evidence="6">The sequence shown here is derived from an EMBL/GenBank/DDBJ whole genome shotgun (WGS) entry which is preliminary data.</text>
</comment>
<dbReference type="GO" id="GO:0003700">
    <property type="term" value="F:DNA-binding transcription factor activity"/>
    <property type="evidence" value="ECO:0007669"/>
    <property type="project" value="InterPro"/>
</dbReference>
<reference evidence="6 7" key="1">
    <citation type="submission" date="2018-08" db="EMBL/GenBank/DDBJ databases">
        <title>Vibrio isolated from the Eastern China Marginal Seas.</title>
        <authorList>
            <person name="Li Y."/>
        </authorList>
    </citation>
    <scope>NUCLEOTIDE SEQUENCE [LARGE SCALE GENOMIC DNA]</scope>
    <source>
        <strain evidence="6 7">BEI233</strain>
    </source>
</reference>
<dbReference type="Pfam" id="PF12833">
    <property type="entry name" value="HTH_18"/>
    <property type="match status" value="1"/>
</dbReference>
<dbReference type="EMBL" id="QVMU01000004">
    <property type="protein sequence ID" value="RJX72879.1"/>
    <property type="molecule type" value="Genomic_DNA"/>
</dbReference>
<keyword evidence="2" id="KW-0238">DNA-binding</keyword>
<sequence length="281" mass="32378">MIYREIIDLDDDLFFRAHGAPDQIIRWHYHPQYELHYIRDTNGIVYIGDHVGKFEPGQLVLVGPNLPHNWVSSLPEGVYCRERSWALVFDPELINTIFATFPCGDNQFKLLAQANRGVQFLGNITHIVALMAEFQHQSGLNRVGTFLRLIYEMSEHHERRLLSSNAVLMEPGNVNTQKIDSIIDYINTHSEKQLTLDAIAEEFSITSSSFSRFFKNKTGENFITYLNKLRVAKSCLLLQSTELSIKEIAEQVGFSNPSYFTKIFSEQKSITPKQFRKNWGD</sequence>
<evidence type="ECO:0000256" key="3">
    <source>
        <dbReference type="ARBA" id="ARBA00023159"/>
    </source>
</evidence>
<accession>A0A3A6QWM5</accession>
<dbReference type="InterPro" id="IPR020449">
    <property type="entry name" value="Tscrpt_reg_AraC-type_HTH"/>
</dbReference>
<dbReference type="PROSITE" id="PS00041">
    <property type="entry name" value="HTH_ARAC_FAMILY_1"/>
    <property type="match status" value="1"/>
</dbReference>
<dbReference type="InterPro" id="IPR009057">
    <property type="entry name" value="Homeodomain-like_sf"/>
</dbReference>
<dbReference type="GO" id="GO:0043565">
    <property type="term" value="F:sequence-specific DNA binding"/>
    <property type="evidence" value="ECO:0007669"/>
    <property type="project" value="InterPro"/>
</dbReference>
<dbReference type="InterPro" id="IPR018062">
    <property type="entry name" value="HTH_AraC-typ_CS"/>
</dbReference>
<name>A0A3A6QWM5_9VIBR</name>
<evidence type="ECO:0000256" key="2">
    <source>
        <dbReference type="ARBA" id="ARBA00023125"/>
    </source>
</evidence>